<dbReference type="GO" id="GO:0005507">
    <property type="term" value="F:copper ion binding"/>
    <property type="evidence" value="ECO:0007669"/>
    <property type="project" value="InterPro"/>
</dbReference>
<evidence type="ECO:0000256" key="1">
    <source>
        <dbReference type="ARBA" id="ARBA00004418"/>
    </source>
</evidence>
<evidence type="ECO:0000313" key="12">
    <source>
        <dbReference type="Proteomes" id="UP000286716"/>
    </source>
</evidence>
<dbReference type="CDD" id="cd13921">
    <property type="entry name" value="Amicyanin"/>
    <property type="match status" value="1"/>
</dbReference>
<comment type="subcellular location">
    <subcellularLocation>
        <location evidence="1">Periplasm</location>
    </subcellularLocation>
</comment>
<proteinExistence type="predicted"/>
<feature type="transmembrane region" description="Helical" evidence="9">
    <location>
        <begin position="21"/>
        <end position="40"/>
    </location>
</feature>
<evidence type="ECO:0000256" key="3">
    <source>
        <dbReference type="ARBA" id="ARBA00022723"/>
    </source>
</evidence>
<dbReference type="RefSeq" id="WP_020647004.1">
    <property type="nucleotide sequence ID" value="NZ_QHHU01000006.1"/>
</dbReference>
<dbReference type="Pfam" id="PF00127">
    <property type="entry name" value="Copper-bind"/>
    <property type="match status" value="1"/>
</dbReference>
<dbReference type="GO" id="GO:0009055">
    <property type="term" value="F:electron transfer activity"/>
    <property type="evidence" value="ECO:0007669"/>
    <property type="project" value="InterPro"/>
</dbReference>
<sequence length="324" mass="33983">MDNPNPAAPEQPEVERRRRNWPIAVAILALATALFSLSTLRGGQTEQAAPSQAANVDLAALAQQGPLAVPLYQGLAAEQAGGAAAPAAAPSTKSVEAMGYKFSPASLTISVGDTVTWTNHDTAPHNVVVTDGPEKFTSPTLQTGQTFSHTFTKAGTYSYYCSIHPDMKATITVTGAAPTTTPPTSAPTSAPTTTPTHSMPMPSTPAGGGSCVPKAALQPIIDHIKSAHLETSPGQQVQDILNLDQYIKTHTVWLETVLAPAFDGSGSKVLTDTLAPIVAHIKSAHLDESLGQQVTDLLNLDQYIKTHTVWLENVLTPLLNQASC</sequence>
<keyword evidence="12" id="KW-1185">Reference proteome</keyword>
<evidence type="ECO:0000313" key="11">
    <source>
        <dbReference type="EMBL" id="RSM48616.1"/>
    </source>
</evidence>
<protein>
    <submittedName>
        <fullName evidence="11">Copper-binding protein</fullName>
    </submittedName>
</protein>
<dbReference type="AlphaFoldDB" id="A0A428WZX6"/>
<evidence type="ECO:0000259" key="10">
    <source>
        <dbReference type="Pfam" id="PF00127"/>
    </source>
</evidence>
<evidence type="ECO:0000256" key="7">
    <source>
        <dbReference type="PIRSR" id="PIRSR602386-1"/>
    </source>
</evidence>
<dbReference type="GO" id="GO:0042597">
    <property type="term" value="C:periplasmic space"/>
    <property type="evidence" value="ECO:0007669"/>
    <property type="project" value="UniProtKB-SubCell"/>
</dbReference>
<evidence type="ECO:0000256" key="9">
    <source>
        <dbReference type="SAM" id="Phobius"/>
    </source>
</evidence>
<keyword evidence="9" id="KW-1133">Transmembrane helix</keyword>
<comment type="caution">
    <text evidence="11">The sequence shown here is derived from an EMBL/GenBank/DDBJ whole genome shotgun (WGS) entry which is preliminary data.</text>
</comment>
<evidence type="ECO:0000256" key="4">
    <source>
        <dbReference type="ARBA" id="ARBA00022764"/>
    </source>
</evidence>
<evidence type="ECO:0000256" key="5">
    <source>
        <dbReference type="ARBA" id="ARBA00022982"/>
    </source>
</evidence>
<feature type="binding site" evidence="7">
    <location>
        <position position="167"/>
    </location>
    <ligand>
        <name>Cu cation</name>
        <dbReference type="ChEBI" id="CHEBI:23378"/>
    </ligand>
</feature>
<evidence type="ECO:0000256" key="8">
    <source>
        <dbReference type="SAM" id="MobiDB-lite"/>
    </source>
</evidence>
<dbReference type="PANTHER" id="PTHR36507:SF1">
    <property type="entry name" value="BLL1555 PROTEIN"/>
    <property type="match status" value="1"/>
</dbReference>
<accession>A0A428WZX6</accession>
<feature type="region of interest" description="Disordered" evidence="8">
    <location>
        <begin position="178"/>
        <end position="210"/>
    </location>
</feature>
<dbReference type="InterPro" id="IPR000923">
    <property type="entry name" value="BlueCu_1"/>
</dbReference>
<dbReference type="Gene3D" id="2.60.40.420">
    <property type="entry name" value="Cupredoxins - blue copper proteins"/>
    <property type="match status" value="1"/>
</dbReference>
<dbReference type="PRINTS" id="PR00155">
    <property type="entry name" value="AMICYANIN"/>
</dbReference>
<feature type="binding site" evidence="7">
    <location>
        <position position="164"/>
    </location>
    <ligand>
        <name>Cu cation</name>
        <dbReference type="ChEBI" id="CHEBI:23378"/>
    </ligand>
</feature>
<feature type="binding site" evidence="7">
    <location>
        <position position="125"/>
    </location>
    <ligand>
        <name>Cu cation</name>
        <dbReference type="ChEBI" id="CHEBI:23378"/>
    </ligand>
</feature>
<keyword evidence="3 7" id="KW-0479">Metal-binding</keyword>
<keyword evidence="9" id="KW-0812">Transmembrane</keyword>
<evidence type="ECO:0000256" key="2">
    <source>
        <dbReference type="ARBA" id="ARBA00022448"/>
    </source>
</evidence>
<dbReference type="EMBL" id="QHHU01000006">
    <property type="protein sequence ID" value="RSM48616.1"/>
    <property type="molecule type" value="Genomic_DNA"/>
</dbReference>
<dbReference type="InterPro" id="IPR035668">
    <property type="entry name" value="Amicyanin"/>
</dbReference>
<reference evidence="11 12" key="1">
    <citation type="submission" date="2018-05" db="EMBL/GenBank/DDBJ databases">
        <title>Evolution of GPA BGCs.</title>
        <authorList>
            <person name="Waglechner N."/>
            <person name="Wright G.D."/>
        </authorList>
    </citation>
    <scope>NUCLEOTIDE SEQUENCE [LARGE SCALE GENOMIC DNA]</scope>
    <source>
        <strain evidence="11 12">DSM 5908</strain>
    </source>
</reference>
<organism evidence="11 12">
    <name type="scientific">Amycolatopsis balhimycina DSM 5908</name>
    <dbReference type="NCBI Taxonomy" id="1081091"/>
    <lineage>
        <taxon>Bacteria</taxon>
        <taxon>Bacillati</taxon>
        <taxon>Actinomycetota</taxon>
        <taxon>Actinomycetes</taxon>
        <taxon>Pseudonocardiales</taxon>
        <taxon>Pseudonocardiaceae</taxon>
        <taxon>Amycolatopsis</taxon>
    </lineage>
</organism>
<dbReference type="Proteomes" id="UP000286716">
    <property type="component" value="Unassembled WGS sequence"/>
</dbReference>
<dbReference type="OrthoDB" id="574459at2"/>
<keyword evidence="6 7" id="KW-0186">Copper</keyword>
<keyword evidence="9" id="KW-0472">Membrane</keyword>
<comment type="cofactor">
    <cofactor evidence="7">
        <name>Cu cation</name>
        <dbReference type="ChEBI" id="CHEBI:23378"/>
    </cofactor>
    <text evidence="7">Binds 1 copper ion per subunit.</text>
</comment>
<gene>
    <name evidence="11" type="ORF">DMA12_05630</name>
</gene>
<feature type="binding site" evidence="7">
    <location>
        <position position="161"/>
    </location>
    <ligand>
        <name>Cu cation</name>
        <dbReference type="ChEBI" id="CHEBI:23378"/>
    </ligand>
</feature>
<keyword evidence="4" id="KW-0574">Periplasm</keyword>
<dbReference type="InterPro" id="IPR008972">
    <property type="entry name" value="Cupredoxin"/>
</dbReference>
<feature type="compositionally biased region" description="Low complexity" evidence="8">
    <location>
        <begin position="186"/>
        <end position="205"/>
    </location>
</feature>
<keyword evidence="5" id="KW-0249">Electron transport</keyword>
<dbReference type="InterPro" id="IPR052721">
    <property type="entry name" value="ET_Amicyanin"/>
</dbReference>
<evidence type="ECO:0000256" key="6">
    <source>
        <dbReference type="ARBA" id="ARBA00023008"/>
    </source>
</evidence>
<keyword evidence="2" id="KW-0813">Transport</keyword>
<dbReference type="InterPro" id="IPR002386">
    <property type="entry name" value="Amicyanin/Pseudoazurin"/>
</dbReference>
<dbReference type="PANTHER" id="PTHR36507">
    <property type="entry name" value="BLL1555 PROTEIN"/>
    <property type="match status" value="1"/>
</dbReference>
<feature type="domain" description="Blue (type 1) copper" evidence="10">
    <location>
        <begin position="96"/>
        <end position="173"/>
    </location>
</feature>
<dbReference type="SUPFAM" id="SSF49503">
    <property type="entry name" value="Cupredoxins"/>
    <property type="match status" value="1"/>
</dbReference>
<name>A0A428WZX6_AMYBA</name>